<dbReference type="Proteomes" id="UP000824219">
    <property type="component" value="Linkage Group LG01"/>
</dbReference>
<accession>A0A9D3P730</accession>
<evidence type="ECO:0000313" key="1">
    <source>
        <dbReference type="EMBL" id="KAG7335980.1"/>
    </source>
</evidence>
<protein>
    <submittedName>
        <fullName evidence="1">Uncharacterized protein</fullName>
    </submittedName>
</protein>
<reference evidence="1 2" key="1">
    <citation type="submission" date="2021-06" db="EMBL/GenBank/DDBJ databases">
        <title>Chromosome-level genome assembly of the red-tail catfish (Hemibagrus wyckioides).</title>
        <authorList>
            <person name="Shao F."/>
        </authorList>
    </citation>
    <scope>NUCLEOTIDE SEQUENCE [LARGE SCALE GENOMIC DNA]</scope>
    <source>
        <strain evidence="1">EC202008001</strain>
        <tissue evidence="1">Blood</tissue>
    </source>
</reference>
<dbReference type="EMBL" id="JAHKSW010000001">
    <property type="protein sequence ID" value="KAG7335980.1"/>
    <property type="molecule type" value="Genomic_DNA"/>
</dbReference>
<sequence length="84" mass="8901">MCPQHGNNTKVRLHWRGTGANVQEEKQRSESTAPGCLAEACGAVRARSASMDGSDSRHCQLGISGALHSLPTVPTEIPAFNLDS</sequence>
<comment type="caution">
    <text evidence="1">The sequence shown here is derived from an EMBL/GenBank/DDBJ whole genome shotgun (WGS) entry which is preliminary data.</text>
</comment>
<keyword evidence="2" id="KW-1185">Reference proteome</keyword>
<organism evidence="1 2">
    <name type="scientific">Hemibagrus wyckioides</name>
    <dbReference type="NCBI Taxonomy" id="337641"/>
    <lineage>
        <taxon>Eukaryota</taxon>
        <taxon>Metazoa</taxon>
        <taxon>Chordata</taxon>
        <taxon>Craniata</taxon>
        <taxon>Vertebrata</taxon>
        <taxon>Euteleostomi</taxon>
        <taxon>Actinopterygii</taxon>
        <taxon>Neopterygii</taxon>
        <taxon>Teleostei</taxon>
        <taxon>Ostariophysi</taxon>
        <taxon>Siluriformes</taxon>
        <taxon>Bagridae</taxon>
        <taxon>Hemibagrus</taxon>
    </lineage>
</organism>
<gene>
    <name evidence="1" type="ORF">KOW79_000673</name>
</gene>
<evidence type="ECO:0000313" key="2">
    <source>
        <dbReference type="Proteomes" id="UP000824219"/>
    </source>
</evidence>
<name>A0A9D3P730_9TELE</name>
<dbReference type="AlphaFoldDB" id="A0A9D3P730"/>
<proteinExistence type="predicted"/>